<protein>
    <submittedName>
        <fullName evidence="1">Uncharacterized protein</fullName>
    </submittedName>
</protein>
<reference evidence="1 2" key="1">
    <citation type="journal article" date="2011" name="BMC Genomics">
        <title>Comparative genome analysis and genome-guided physiological analysis of Roseobacter litoralis.</title>
        <authorList>
            <person name="Kalhoefer D."/>
            <person name="Thole S."/>
            <person name="Voget S."/>
            <person name="Lehmann R."/>
            <person name="Liesegang H."/>
            <person name="Wollher A."/>
            <person name="Daniel R."/>
            <person name="Simon M."/>
            <person name="Brinkhoff T."/>
        </authorList>
    </citation>
    <scope>NUCLEOTIDE SEQUENCE [LARGE SCALE GENOMIC DNA]</scope>
    <source>
        <strain evidence="2">ATCC 49566 / DSM 6996 / JCM 21268 / NBRC 15278 / OCh 149</strain>
    </source>
</reference>
<dbReference type="HOGENOM" id="CLU_1073177_0_0_5"/>
<dbReference type="eggNOG" id="COG2771">
    <property type="taxonomic scope" value="Bacteria"/>
</dbReference>
<gene>
    <name evidence="1" type="ordered locus">RLO149_c040030</name>
</gene>
<dbReference type="AlphaFoldDB" id="F7ZEK5"/>
<sequence length="259" mass="29512">MLNSTCLKFVRSPWGVYYDLRLNRLQNPDWEFLSKQPTHQPTLDTLIGPPPAVLGKRADYAFLRKRLKIGRRLGVKLNSDKVWFDAMSIAFTESASHVPWSAIEETKFLLPHHSKDVEKGRTFVQLKSRYSAVLTELNRVKVGLAIALPSVDIIVENDETERILAQKDGLTKGHDGHLKCHIQNENAKLNEAIFETANTARGEENCHEWLIAVQRPSGLSSLLLDLAPLKRQQSRTRWRVNSHFAGQNFRSTSLPKRLL</sequence>
<dbReference type="STRING" id="391595.RLO149_c040030"/>
<keyword evidence="2" id="KW-1185">Reference proteome</keyword>
<accession>F7ZEK5</accession>
<proteinExistence type="predicted"/>
<evidence type="ECO:0000313" key="2">
    <source>
        <dbReference type="Proteomes" id="UP000001353"/>
    </source>
</evidence>
<dbReference type="EMBL" id="CP002623">
    <property type="protein sequence ID" value="AEI95901.1"/>
    <property type="molecule type" value="Genomic_DNA"/>
</dbReference>
<dbReference type="KEGG" id="rli:RLO149_c040030"/>
<organism evidence="1 2">
    <name type="scientific">Roseobacter litoralis (strain ATCC 49566 / DSM 6996 / JCM 21268 / NBRC 15278 / OCh 149)</name>
    <dbReference type="NCBI Taxonomy" id="391595"/>
    <lineage>
        <taxon>Bacteria</taxon>
        <taxon>Pseudomonadati</taxon>
        <taxon>Pseudomonadota</taxon>
        <taxon>Alphaproteobacteria</taxon>
        <taxon>Rhodobacterales</taxon>
        <taxon>Roseobacteraceae</taxon>
        <taxon>Roseobacter</taxon>
    </lineage>
</organism>
<dbReference type="Proteomes" id="UP000001353">
    <property type="component" value="Chromosome"/>
</dbReference>
<name>F7ZEK5_ROSLO</name>
<evidence type="ECO:0000313" key="1">
    <source>
        <dbReference type="EMBL" id="AEI95901.1"/>
    </source>
</evidence>